<dbReference type="PROSITE" id="PS50011">
    <property type="entry name" value="PROTEIN_KINASE_DOM"/>
    <property type="match status" value="1"/>
</dbReference>
<dbReference type="Gene3D" id="1.10.510.10">
    <property type="entry name" value="Transferase(Phosphotransferase) domain 1"/>
    <property type="match status" value="1"/>
</dbReference>
<name>A0ABP1GDF0_9CHLO</name>
<organism evidence="3 4">
    <name type="scientific">Coccomyxa viridis</name>
    <dbReference type="NCBI Taxonomy" id="1274662"/>
    <lineage>
        <taxon>Eukaryota</taxon>
        <taxon>Viridiplantae</taxon>
        <taxon>Chlorophyta</taxon>
        <taxon>core chlorophytes</taxon>
        <taxon>Trebouxiophyceae</taxon>
        <taxon>Trebouxiophyceae incertae sedis</taxon>
        <taxon>Coccomyxaceae</taxon>
        <taxon>Coccomyxa</taxon>
    </lineage>
</organism>
<comment type="caution">
    <text evidence="3">The sequence shown here is derived from an EMBL/GenBank/DDBJ whole genome shotgun (WGS) entry which is preliminary data.</text>
</comment>
<feature type="region of interest" description="Disordered" evidence="1">
    <location>
        <begin position="1"/>
        <end position="36"/>
    </location>
</feature>
<accession>A0ABP1GDF0</accession>
<sequence>MASSSADVDILREEMNSLRPDSPGPDSPAFPDRVNDRDMHILRRAGVTSRGDMRDATARDLLELGLTEATMNILMPGWQRSEGELQSLEEVLHGPLPDAEALGASVCSWDCEEGWDSHPTRVEEWPGWEEDVKARLQQGTLGWHKEGYSPVGEGPVMDIASNAGVASALVATAGARVNCIFGRQHNRYSFATPPTTRPTESQVAETGFAQREPEEVLRNEAPDICLLQNTGPQRRELQTTVCKSMSYLADAEHWSMPAVWTAWNITGEEVHSADVAKHVTDTLAQVTPAIRHDQRGTSTKVSVTELLLYSALSNIHDWDRAPYPTAKSPGAQPISCSHFDAARRRAHRQVYSQEEAALDSGGPSSSGCRLRSREVFTRARSLPSAELHLTTRLAKDVFLGGFSGHVAAVRLALDGHKMRAAKQEVAAYQTMKHLQGVCVPRLLAHGYTLGGSAYFVATEFIEGTAWDWSSKLHKAVIHKLLEALDRIHEAGVLHGDLHKRNILVTPSRKVFILDFDGCRLHASEKRRKAESAQMAEHLQHMVRMHSPPPVRARKRRLRRSDQ</sequence>
<evidence type="ECO:0000313" key="4">
    <source>
        <dbReference type="Proteomes" id="UP001497392"/>
    </source>
</evidence>
<evidence type="ECO:0000259" key="2">
    <source>
        <dbReference type="PROSITE" id="PS50011"/>
    </source>
</evidence>
<feature type="region of interest" description="Disordered" evidence="1">
    <location>
        <begin position="539"/>
        <end position="562"/>
    </location>
</feature>
<dbReference type="Pfam" id="PF06293">
    <property type="entry name" value="Kdo"/>
    <property type="match status" value="1"/>
</dbReference>
<dbReference type="PANTHER" id="PTHR37171:SF1">
    <property type="entry name" value="SERINE_THREONINE-PROTEIN KINASE YRZF-RELATED"/>
    <property type="match status" value="1"/>
</dbReference>
<evidence type="ECO:0000256" key="1">
    <source>
        <dbReference type="SAM" id="MobiDB-lite"/>
    </source>
</evidence>
<dbReference type="InterPro" id="IPR011009">
    <property type="entry name" value="Kinase-like_dom_sf"/>
</dbReference>
<feature type="domain" description="Protein kinase" evidence="2">
    <location>
        <begin position="376"/>
        <end position="562"/>
    </location>
</feature>
<dbReference type="SUPFAM" id="SSF56112">
    <property type="entry name" value="Protein kinase-like (PK-like)"/>
    <property type="match status" value="1"/>
</dbReference>
<reference evidence="3 4" key="1">
    <citation type="submission" date="2024-06" db="EMBL/GenBank/DDBJ databases">
        <authorList>
            <person name="Kraege A."/>
            <person name="Thomma B."/>
        </authorList>
    </citation>
    <scope>NUCLEOTIDE SEQUENCE [LARGE SCALE GENOMIC DNA]</scope>
</reference>
<gene>
    <name evidence="3" type="primary">g11772</name>
    <name evidence="3" type="ORF">VP750_LOCUS10515</name>
</gene>
<evidence type="ECO:0000313" key="3">
    <source>
        <dbReference type="EMBL" id="CAL5228609.1"/>
    </source>
</evidence>
<proteinExistence type="predicted"/>
<dbReference type="PANTHER" id="PTHR37171">
    <property type="entry name" value="SERINE/THREONINE-PROTEIN KINASE YRZF-RELATED"/>
    <property type="match status" value="1"/>
</dbReference>
<dbReference type="InterPro" id="IPR000719">
    <property type="entry name" value="Prot_kinase_dom"/>
</dbReference>
<dbReference type="Proteomes" id="UP001497392">
    <property type="component" value="Unassembled WGS sequence"/>
</dbReference>
<feature type="compositionally biased region" description="Basic residues" evidence="1">
    <location>
        <begin position="551"/>
        <end position="562"/>
    </location>
</feature>
<keyword evidence="4" id="KW-1185">Reference proteome</keyword>
<dbReference type="EMBL" id="CAXHTA020000019">
    <property type="protein sequence ID" value="CAL5228609.1"/>
    <property type="molecule type" value="Genomic_DNA"/>
</dbReference>
<protein>
    <submittedName>
        <fullName evidence="3">G11772 protein</fullName>
    </submittedName>
</protein>
<dbReference type="InterPro" id="IPR052396">
    <property type="entry name" value="Meiotic_Drive_Suppr_Kinase"/>
</dbReference>